<name>A0A7W6F9N3_9HYPH</name>
<keyword evidence="6" id="KW-1185">Reference proteome</keyword>
<evidence type="ECO:0000313" key="3">
    <source>
        <dbReference type="EMBL" id="GLS47047.1"/>
    </source>
</evidence>
<evidence type="ECO:0000256" key="1">
    <source>
        <dbReference type="SAM" id="Coils"/>
    </source>
</evidence>
<feature type="compositionally biased region" description="Basic and acidic residues" evidence="2">
    <location>
        <begin position="68"/>
        <end position="98"/>
    </location>
</feature>
<evidence type="ECO:0000313" key="6">
    <source>
        <dbReference type="Proteomes" id="UP001156881"/>
    </source>
</evidence>
<feature type="region of interest" description="Disordered" evidence="2">
    <location>
        <begin position="1"/>
        <end position="28"/>
    </location>
</feature>
<proteinExistence type="predicted"/>
<feature type="coiled-coil region" evidence="1">
    <location>
        <begin position="213"/>
        <end position="243"/>
    </location>
</feature>
<gene>
    <name evidence="3" type="ORF">GCM10007884_50480</name>
    <name evidence="4" type="ORF">GGR33_005249</name>
</gene>
<evidence type="ECO:0000256" key="2">
    <source>
        <dbReference type="SAM" id="MobiDB-lite"/>
    </source>
</evidence>
<feature type="region of interest" description="Disordered" evidence="2">
    <location>
        <begin position="452"/>
        <end position="535"/>
    </location>
</feature>
<dbReference type="EMBL" id="BSPG01000072">
    <property type="protein sequence ID" value="GLS47047.1"/>
    <property type="molecule type" value="Genomic_DNA"/>
</dbReference>
<feature type="compositionally biased region" description="Basic and acidic residues" evidence="2">
    <location>
        <begin position="495"/>
        <end position="506"/>
    </location>
</feature>
<feature type="compositionally biased region" description="Low complexity" evidence="2">
    <location>
        <begin position="17"/>
        <end position="28"/>
    </location>
</feature>
<comment type="caution">
    <text evidence="4">The sequence shown here is derived from an EMBL/GenBank/DDBJ whole genome shotgun (WGS) entry which is preliminary data.</text>
</comment>
<reference evidence="3" key="1">
    <citation type="journal article" date="2014" name="Int. J. Syst. Evol. Microbiol.">
        <title>Complete genome of a new Firmicutes species belonging to the dominant human colonic microbiota ('Ruminococcus bicirculans') reveals two chromosomes and a selective capacity to utilize plant glucans.</title>
        <authorList>
            <consortium name="NISC Comparative Sequencing Program"/>
            <person name="Wegmann U."/>
            <person name="Louis P."/>
            <person name="Goesmann A."/>
            <person name="Henrissat B."/>
            <person name="Duncan S.H."/>
            <person name="Flint H.J."/>
        </authorList>
    </citation>
    <scope>NUCLEOTIDE SEQUENCE</scope>
    <source>
        <strain evidence="3">NBRC 107710</strain>
    </source>
</reference>
<reference evidence="6" key="2">
    <citation type="journal article" date="2019" name="Int. J. Syst. Evol. Microbiol.">
        <title>The Global Catalogue of Microorganisms (GCM) 10K type strain sequencing project: providing services to taxonomists for standard genome sequencing and annotation.</title>
        <authorList>
            <consortium name="The Broad Institute Genomics Platform"/>
            <consortium name="The Broad Institute Genome Sequencing Center for Infectious Disease"/>
            <person name="Wu L."/>
            <person name="Ma J."/>
        </authorList>
    </citation>
    <scope>NUCLEOTIDE SEQUENCE [LARGE SCALE GENOMIC DNA]</scope>
    <source>
        <strain evidence="6">NBRC 107710</strain>
    </source>
</reference>
<organism evidence="4 5">
    <name type="scientific">Methylobacterium brachythecii</name>
    <dbReference type="NCBI Taxonomy" id="1176177"/>
    <lineage>
        <taxon>Bacteria</taxon>
        <taxon>Pseudomonadati</taxon>
        <taxon>Pseudomonadota</taxon>
        <taxon>Alphaproteobacteria</taxon>
        <taxon>Hyphomicrobiales</taxon>
        <taxon>Methylobacteriaceae</taxon>
        <taxon>Methylobacterium</taxon>
    </lineage>
</organism>
<accession>A0A7W6F9N3</accession>
<dbReference type="RefSeq" id="WP_183515968.1">
    <property type="nucleotide sequence ID" value="NZ_BSPG01000072.1"/>
</dbReference>
<reference evidence="4 5" key="3">
    <citation type="submission" date="2020-08" db="EMBL/GenBank/DDBJ databases">
        <title>Genomic Encyclopedia of Type Strains, Phase IV (KMG-IV): sequencing the most valuable type-strain genomes for metagenomic binning, comparative biology and taxonomic classification.</title>
        <authorList>
            <person name="Goeker M."/>
        </authorList>
    </citation>
    <scope>NUCLEOTIDE SEQUENCE [LARGE SCALE GENOMIC DNA]</scope>
    <source>
        <strain evidence="4 5">DSM 24105</strain>
    </source>
</reference>
<evidence type="ECO:0000313" key="5">
    <source>
        <dbReference type="Proteomes" id="UP000517759"/>
    </source>
</evidence>
<dbReference type="Proteomes" id="UP001156881">
    <property type="component" value="Unassembled WGS sequence"/>
</dbReference>
<protein>
    <submittedName>
        <fullName evidence="4">Uncharacterized protein</fullName>
    </submittedName>
</protein>
<feature type="region of interest" description="Disordered" evidence="2">
    <location>
        <begin position="45"/>
        <end position="98"/>
    </location>
</feature>
<sequence>MVTSQWACGPDTGSSGGTTYSSGSNRGAAISAGLGAAGAILGALGSMAERDRENARRRRDAEEEEERADNARRQAEYARRQEACNEGDRYDRSARQNWSEREYTSASFDFDSAAYAYDRCNRGDVAQTARNNSAKALKAQRELEARQERDRQCDATFESARAHFERAQAAVKTHDYVGALAELRSARSDYGFCGSAKTLAGNAEQIAQVEGWIAREKAEAERVRRAEEQRRQEEARLASCERAKGDFIAGERNMYSLDAAGAITRYTRAINDFGLCGDTRNVGAARQNLELAQKLAAALKEEAGRVAAAQTNFGGANPYKGDNPFAVGEQDRVPDSERAKPRLPLGNLYGEATKLCEGKAEKDTDAWKQCIRYAQAAVISKFEPDVAGHCRAFGEAEDRVDCLTNRYANLVQGRVRIVKASTENYEYNDLVGRPKPPRGGSLREALRNRLNESSGTANGTAAGDKPDPDGKPTAVNSGSAVAPGPTDKNPTAAEARSKTRAEREQDILGGLPDYTERGSLSAPSSGISAPDKKSK</sequence>
<keyword evidence="1" id="KW-0175">Coiled coil</keyword>
<dbReference type="Proteomes" id="UP000517759">
    <property type="component" value="Unassembled WGS sequence"/>
</dbReference>
<dbReference type="EMBL" id="JACIDN010000021">
    <property type="protein sequence ID" value="MBB3905707.1"/>
    <property type="molecule type" value="Genomic_DNA"/>
</dbReference>
<dbReference type="AlphaFoldDB" id="A0A7W6F9N3"/>
<evidence type="ECO:0000313" key="4">
    <source>
        <dbReference type="EMBL" id="MBB3905707.1"/>
    </source>
</evidence>
<reference evidence="3" key="4">
    <citation type="submission" date="2023-01" db="EMBL/GenBank/DDBJ databases">
        <title>Draft genome sequence of Methylobacterium brachythecii strain NBRC 107710.</title>
        <authorList>
            <person name="Sun Q."/>
            <person name="Mori K."/>
        </authorList>
    </citation>
    <scope>NUCLEOTIDE SEQUENCE</scope>
    <source>
        <strain evidence="3">NBRC 107710</strain>
    </source>
</reference>